<gene>
    <name evidence="3" type="ORF">GQF63_02020</name>
</gene>
<keyword evidence="4" id="KW-1185">Reference proteome</keyword>
<dbReference type="Pfam" id="PF04397">
    <property type="entry name" value="LytTR"/>
    <property type="match status" value="1"/>
</dbReference>
<proteinExistence type="predicted"/>
<dbReference type="OrthoDB" id="9787344at2"/>
<feature type="domain" description="Response regulatory" evidence="2">
    <location>
        <begin position="2"/>
        <end position="113"/>
    </location>
</feature>
<dbReference type="AlphaFoldDB" id="A0A6N8KX03"/>
<dbReference type="SMART" id="SM00448">
    <property type="entry name" value="REC"/>
    <property type="match status" value="1"/>
</dbReference>
<dbReference type="GO" id="GO:0000156">
    <property type="term" value="F:phosphorelay response regulator activity"/>
    <property type="evidence" value="ECO:0007669"/>
    <property type="project" value="InterPro"/>
</dbReference>
<dbReference type="InterPro" id="IPR007492">
    <property type="entry name" value="LytTR_DNA-bd_dom"/>
</dbReference>
<sequence length="245" mass="28334">MKVYILEDEHNILKYIWSIVESIPYVEIVGYAGDLKKADQDLFNLRPDLILADIQLRDGYSFELLSHINLDVHLIFITAYSQYAIEALNIGAIGYLTKPIDAQALKDAIAKCYKKSEGYKFNQKQLEIAELHMKSPKVPERIALKTFEFTQIIYVKDILYCIGDKGYSTFYLRDGSTLLVSKVLKHFEAMLPADQFIRCHQSYLINSHFIHKYYKDGQLEMQDGKIFPVASRKRDLIASYIDKLS</sequence>
<dbReference type="Pfam" id="PF00072">
    <property type="entry name" value="Response_reg"/>
    <property type="match status" value="1"/>
</dbReference>
<dbReference type="Gene3D" id="3.40.50.2300">
    <property type="match status" value="1"/>
</dbReference>
<name>A0A6N8KX03_9SPHI</name>
<comment type="caution">
    <text evidence="3">The sequence shown here is derived from an EMBL/GenBank/DDBJ whole genome shotgun (WGS) entry which is preliminary data.</text>
</comment>
<dbReference type="Gene3D" id="2.40.50.1020">
    <property type="entry name" value="LytTr DNA-binding domain"/>
    <property type="match status" value="1"/>
</dbReference>
<dbReference type="Proteomes" id="UP000435036">
    <property type="component" value="Unassembled WGS sequence"/>
</dbReference>
<evidence type="ECO:0000256" key="1">
    <source>
        <dbReference type="PROSITE-ProRule" id="PRU00169"/>
    </source>
</evidence>
<evidence type="ECO:0000259" key="2">
    <source>
        <dbReference type="PROSITE" id="PS50110"/>
    </source>
</evidence>
<dbReference type="SUPFAM" id="SSF52172">
    <property type="entry name" value="CheY-like"/>
    <property type="match status" value="1"/>
</dbReference>
<dbReference type="SMART" id="SM00850">
    <property type="entry name" value="LytTR"/>
    <property type="match status" value="1"/>
</dbReference>
<protein>
    <submittedName>
        <fullName evidence="3">Response regulator</fullName>
    </submittedName>
</protein>
<keyword evidence="1" id="KW-0597">Phosphoprotein</keyword>
<dbReference type="PROSITE" id="PS50110">
    <property type="entry name" value="RESPONSE_REGULATORY"/>
    <property type="match status" value="1"/>
</dbReference>
<organism evidence="3 4">
    <name type="scientific">Sphingobacterium humi</name>
    <dbReference type="NCBI Taxonomy" id="1796905"/>
    <lineage>
        <taxon>Bacteria</taxon>
        <taxon>Pseudomonadati</taxon>
        <taxon>Bacteroidota</taxon>
        <taxon>Sphingobacteriia</taxon>
        <taxon>Sphingobacteriales</taxon>
        <taxon>Sphingobacteriaceae</taxon>
        <taxon>Sphingobacterium</taxon>
    </lineage>
</organism>
<dbReference type="InterPro" id="IPR046947">
    <property type="entry name" value="LytR-like"/>
</dbReference>
<reference evidence="3 4" key="1">
    <citation type="submission" date="2019-12" db="EMBL/GenBank/DDBJ databases">
        <authorList>
            <person name="Dong K."/>
        </authorList>
    </citation>
    <scope>NUCLEOTIDE SEQUENCE [LARGE SCALE GENOMIC DNA]</scope>
    <source>
        <strain evidence="3 4">JCM 31225</strain>
    </source>
</reference>
<dbReference type="EMBL" id="WSQA01000001">
    <property type="protein sequence ID" value="MVZ60791.1"/>
    <property type="molecule type" value="Genomic_DNA"/>
</dbReference>
<dbReference type="PANTHER" id="PTHR37299">
    <property type="entry name" value="TRANSCRIPTIONAL REGULATOR-RELATED"/>
    <property type="match status" value="1"/>
</dbReference>
<evidence type="ECO:0000313" key="3">
    <source>
        <dbReference type="EMBL" id="MVZ60791.1"/>
    </source>
</evidence>
<dbReference type="InterPro" id="IPR011006">
    <property type="entry name" value="CheY-like_superfamily"/>
</dbReference>
<evidence type="ECO:0000313" key="4">
    <source>
        <dbReference type="Proteomes" id="UP000435036"/>
    </source>
</evidence>
<feature type="modified residue" description="4-aspartylphosphate" evidence="1">
    <location>
        <position position="53"/>
    </location>
</feature>
<accession>A0A6N8KX03</accession>
<dbReference type="GO" id="GO:0003677">
    <property type="term" value="F:DNA binding"/>
    <property type="evidence" value="ECO:0007669"/>
    <property type="project" value="InterPro"/>
</dbReference>
<dbReference type="InterPro" id="IPR001789">
    <property type="entry name" value="Sig_transdc_resp-reg_receiver"/>
</dbReference>
<dbReference type="PANTHER" id="PTHR37299:SF1">
    <property type="entry name" value="STAGE 0 SPORULATION PROTEIN A HOMOLOG"/>
    <property type="match status" value="1"/>
</dbReference>